<organism evidence="2 3">
    <name type="scientific">Trachymyrmex cornetzi</name>
    <dbReference type="NCBI Taxonomy" id="471704"/>
    <lineage>
        <taxon>Eukaryota</taxon>
        <taxon>Metazoa</taxon>
        <taxon>Ecdysozoa</taxon>
        <taxon>Arthropoda</taxon>
        <taxon>Hexapoda</taxon>
        <taxon>Insecta</taxon>
        <taxon>Pterygota</taxon>
        <taxon>Neoptera</taxon>
        <taxon>Endopterygota</taxon>
        <taxon>Hymenoptera</taxon>
        <taxon>Apocrita</taxon>
        <taxon>Aculeata</taxon>
        <taxon>Formicoidea</taxon>
        <taxon>Formicidae</taxon>
        <taxon>Myrmicinae</taxon>
        <taxon>Trachymyrmex</taxon>
    </lineage>
</organism>
<feature type="compositionally biased region" description="Basic and acidic residues" evidence="1">
    <location>
        <begin position="139"/>
        <end position="157"/>
    </location>
</feature>
<protein>
    <submittedName>
        <fullName evidence="2">Uncharacterized protein</fullName>
    </submittedName>
</protein>
<feature type="region of interest" description="Disordered" evidence="1">
    <location>
        <begin position="120"/>
        <end position="157"/>
    </location>
</feature>
<proteinExistence type="predicted"/>
<dbReference type="EMBL" id="KQ978957">
    <property type="protein sequence ID" value="KYN27116.1"/>
    <property type="molecule type" value="Genomic_DNA"/>
</dbReference>
<accession>A0A195EG23</accession>
<feature type="region of interest" description="Disordered" evidence="1">
    <location>
        <begin position="28"/>
        <end position="65"/>
    </location>
</feature>
<evidence type="ECO:0000256" key="1">
    <source>
        <dbReference type="SAM" id="MobiDB-lite"/>
    </source>
</evidence>
<sequence length="197" mass="22808">MRGNRRTKNTFVAVESRSLTESDGWRVRAANPRFLPTTRDRPELAASSTSPPAAPLREPSAPPPSDAGVRIREWWWGTASGVTLPCRRHRRRRRRHRNASRRPPVILPRIVKHAWSYGQVRKLQRKHHREPPSSGSIPRHSESKGRPRPEAEEMERVARPPGFWENARIYEAVARVSARLMTPDRRSCRGWKKRSKT</sequence>
<gene>
    <name evidence="2" type="ORF">ALC57_03459</name>
</gene>
<keyword evidence="3" id="KW-1185">Reference proteome</keyword>
<dbReference type="AlphaFoldDB" id="A0A195EG23"/>
<reference evidence="2 3" key="1">
    <citation type="submission" date="2015-09" db="EMBL/GenBank/DDBJ databases">
        <title>Trachymyrmex cornetzi WGS genome.</title>
        <authorList>
            <person name="Nygaard S."/>
            <person name="Hu H."/>
            <person name="Boomsma J."/>
            <person name="Zhang G."/>
        </authorList>
    </citation>
    <scope>NUCLEOTIDE SEQUENCE [LARGE SCALE GENOMIC DNA]</scope>
    <source>
        <strain evidence="2">Tcor2-1</strain>
        <tissue evidence="2">Whole body</tissue>
    </source>
</reference>
<dbReference type="Proteomes" id="UP000078492">
    <property type="component" value="Unassembled WGS sequence"/>
</dbReference>
<name>A0A195EG23_9HYME</name>
<evidence type="ECO:0000313" key="3">
    <source>
        <dbReference type="Proteomes" id="UP000078492"/>
    </source>
</evidence>
<evidence type="ECO:0000313" key="2">
    <source>
        <dbReference type="EMBL" id="KYN27116.1"/>
    </source>
</evidence>